<comment type="caution">
    <text evidence="1">The sequence shown here is derived from an EMBL/GenBank/DDBJ whole genome shotgun (WGS) entry which is preliminary data.</text>
</comment>
<name>A0A7J5BCG8_9MICO</name>
<keyword evidence="1" id="KW-0378">Hydrolase</keyword>
<dbReference type="PANTHER" id="PTHR19288">
    <property type="entry name" value="4-NITROPHENYLPHOSPHATASE-RELATED"/>
    <property type="match status" value="1"/>
</dbReference>
<dbReference type="Pfam" id="PF13242">
    <property type="entry name" value="Hydrolase_like"/>
    <property type="match status" value="1"/>
</dbReference>
<dbReference type="NCBIfam" id="TIGR01460">
    <property type="entry name" value="HAD-SF-IIA"/>
    <property type="match status" value="1"/>
</dbReference>
<keyword evidence="2" id="KW-1185">Reference proteome</keyword>
<accession>A0A7J5BCG8</accession>
<sequence>MALFRSGTGNAPAPLDGADVILADLDGVVYKGKDAVPYAVESLNGYASRGIRVAYITNNASRTDASVAEQLRGFGLGTQPEDVVTSPQAAVQMLRDLVAPGALVLVVGGDGLVDELQKAGFRITRSADDRPDAVVQGFAPNVGWQHLAEASFALARDIPWVATNQDWTIPLERGIAPGNGTLVSAVHTAVAKLPLVAGKPETPLFEAAQARFGAKAAIMVGDRLDTDIKGARAAGIRSALVLTGIDGPKQLIAASPLERPDYILADMRGLAEPYPNVVIEHPAAEVVDARVGAERCVLNGIDLQIKSKGKDKLNLLRAACAAIWNSDKLIYALQIPEQLYQQWDAQS</sequence>
<dbReference type="InterPro" id="IPR036412">
    <property type="entry name" value="HAD-like_sf"/>
</dbReference>
<evidence type="ECO:0000313" key="2">
    <source>
        <dbReference type="Proteomes" id="UP000433493"/>
    </source>
</evidence>
<dbReference type="Proteomes" id="UP000433493">
    <property type="component" value="Unassembled WGS sequence"/>
</dbReference>
<dbReference type="GO" id="GO:0016791">
    <property type="term" value="F:phosphatase activity"/>
    <property type="evidence" value="ECO:0007669"/>
    <property type="project" value="TreeGrafter"/>
</dbReference>
<gene>
    <name evidence="1" type="ORF">F8O05_03445</name>
</gene>
<proteinExistence type="predicted"/>
<dbReference type="Gene3D" id="3.40.50.1000">
    <property type="entry name" value="HAD superfamily/HAD-like"/>
    <property type="match status" value="2"/>
</dbReference>
<protein>
    <submittedName>
        <fullName evidence="1">HAD-IIA family hydrolase</fullName>
    </submittedName>
</protein>
<dbReference type="RefSeq" id="WP_158051376.1">
    <property type="nucleotide sequence ID" value="NZ_WBKB01000002.1"/>
</dbReference>
<reference evidence="1 2" key="1">
    <citation type="submission" date="2019-09" db="EMBL/GenBank/DDBJ databases">
        <title>Phylogeny of genus Pseudoclavibacter and closely related genus.</title>
        <authorList>
            <person name="Li Y."/>
        </authorList>
    </citation>
    <scope>NUCLEOTIDE SEQUENCE [LARGE SCALE GENOMIC DNA]</scope>
    <source>
        <strain evidence="1 2">KCTC 13959</strain>
    </source>
</reference>
<dbReference type="SUPFAM" id="SSF56784">
    <property type="entry name" value="HAD-like"/>
    <property type="match status" value="1"/>
</dbReference>
<dbReference type="InterPro" id="IPR006357">
    <property type="entry name" value="HAD-SF_hydro_IIA"/>
</dbReference>
<evidence type="ECO:0000313" key="1">
    <source>
        <dbReference type="EMBL" id="KAB1643871.1"/>
    </source>
</evidence>
<dbReference type="AlphaFoldDB" id="A0A7J5BCG8"/>
<dbReference type="InterPro" id="IPR023214">
    <property type="entry name" value="HAD_sf"/>
</dbReference>
<dbReference type="Pfam" id="PF13344">
    <property type="entry name" value="Hydrolase_6"/>
    <property type="match status" value="1"/>
</dbReference>
<dbReference type="OrthoDB" id="3400930at2"/>
<dbReference type="EMBL" id="WBKB01000002">
    <property type="protein sequence ID" value="KAB1643871.1"/>
    <property type="molecule type" value="Genomic_DNA"/>
</dbReference>
<organism evidence="1 2">
    <name type="scientific">Gulosibacter chungangensis</name>
    <dbReference type="NCBI Taxonomy" id="979746"/>
    <lineage>
        <taxon>Bacteria</taxon>
        <taxon>Bacillati</taxon>
        <taxon>Actinomycetota</taxon>
        <taxon>Actinomycetes</taxon>
        <taxon>Micrococcales</taxon>
        <taxon>Microbacteriaceae</taxon>
        <taxon>Gulosibacter</taxon>
    </lineage>
</organism>
<dbReference type="PANTHER" id="PTHR19288:SF95">
    <property type="entry name" value="D-GLYCEROL 3-PHOSPHATE PHOSPHATASE"/>
    <property type="match status" value="1"/>
</dbReference>
<dbReference type="GO" id="GO:0005737">
    <property type="term" value="C:cytoplasm"/>
    <property type="evidence" value="ECO:0007669"/>
    <property type="project" value="TreeGrafter"/>
</dbReference>